<dbReference type="EMBL" id="RWIC01000057">
    <property type="protein sequence ID" value="TKC51255.1"/>
    <property type="molecule type" value="Genomic_DNA"/>
</dbReference>
<evidence type="ECO:0000313" key="3">
    <source>
        <dbReference type="Proteomes" id="UP000308365"/>
    </source>
</evidence>
<feature type="region of interest" description="Disordered" evidence="1">
    <location>
        <begin position="1"/>
        <end position="94"/>
    </location>
</feature>
<gene>
    <name evidence="2" type="ORF">EI555_004323</name>
</gene>
<evidence type="ECO:0000313" key="2">
    <source>
        <dbReference type="EMBL" id="TKC51255.1"/>
    </source>
</evidence>
<organism evidence="2 3">
    <name type="scientific">Monodon monoceros</name>
    <name type="common">Narwhal</name>
    <name type="synonym">Ceratodon monodon</name>
    <dbReference type="NCBI Taxonomy" id="40151"/>
    <lineage>
        <taxon>Eukaryota</taxon>
        <taxon>Metazoa</taxon>
        <taxon>Chordata</taxon>
        <taxon>Craniata</taxon>
        <taxon>Vertebrata</taxon>
        <taxon>Euteleostomi</taxon>
        <taxon>Mammalia</taxon>
        <taxon>Eutheria</taxon>
        <taxon>Laurasiatheria</taxon>
        <taxon>Artiodactyla</taxon>
        <taxon>Whippomorpha</taxon>
        <taxon>Cetacea</taxon>
        <taxon>Odontoceti</taxon>
        <taxon>Monodontidae</taxon>
        <taxon>Monodon</taxon>
    </lineage>
</organism>
<sequence>TRWTGRGASRVPQRPAGLSRNPGAGPDRCAEARQGGGEGRVLGSGKQRGGGDQGRTSAASPGQLSAPGTAGGGALAHTRGHKDSRAHAPPCGSRRRLCPDCTHTHTPPAYSPASRAHRTLRAVRAGPRPPEAHTLVCTHSHTHIPRPRGHRAAPTAQTPHPRHSLPRPPRVFTPTPRSVTGGGWMLGRGTPRGAHERGAPEPGRRPSPPRTPSPRQRARPLRPTLTVCPAAAAAAARAPARPRRCLPAGPRRRRQRQGRSGRPPVLGPPPAARSPPPPAF</sequence>
<feature type="compositionally biased region" description="Gly residues" evidence="1">
    <location>
        <begin position="34"/>
        <end position="53"/>
    </location>
</feature>
<feature type="non-terminal residue" evidence="2">
    <location>
        <position position="1"/>
    </location>
</feature>
<evidence type="ECO:0000256" key="1">
    <source>
        <dbReference type="SAM" id="MobiDB-lite"/>
    </source>
</evidence>
<feature type="compositionally biased region" description="Pro residues" evidence="1">
    <location>
        <begin position="265"/>
        <end position="280"/>
    </location>
</feature>
<dbReference type="AlphaFoldDB" id="A0A4U1FMF6"/>
<protein>
    <submittedName>
        <fullName evidence="2">Uncharacterized protein</fullName>
    </submittedName>
</protein>
<name>A0A4U1FMF6_MONMO</name>
<feature type="compositionally biased region" description="Basic residues" evidence="1">
    <location>
        <begin position="240"/>
        <end position="259"/>
    </location>
</feature>
<comment type="caution">
    <text evidence="2">The sequence shown here is derived from an EMBL/GenBank/DDBJ whole genome shotgun (WGS) entry which is preliminary data.</text>
</comment>
<feature type="non-terminal residue" evidence="2">
    <location>
        <position position="280"/>
    </location>
</feature>
<feature type="compositionally biased region" description="Basic residues" evidence="1">
    <location>
        <begin position="142"/>
        <end position="151"/>
    </location>
</feature>
<feature type="compositionally biased region" description="Low complexity" evidence="1">
    <location>
        <begin position="229"/>
        <end position="239"/>
    </location>
</feature>
<feature type="compositionally biased region" description="Basic and acidic residues" evidence="1">
    <location>
        <begin position="193"/>
        <end position="204"/>
    </location>
</feature>
<reference evidence="3" key="1">
    <citation type="journal article" date="2019" name="IScience">
        <title>Narwhal Genome Reveals Long-Term Low Genetic Diversity despite Current Large Abundance Size.</title>
        <authorList>
            <person name="Westbury M.V."/>
            <person name="Petersen B."/>
            <person name="Garde E."/>
            <person name="Heide-Jorgensen M.P."/>
            <person name="Lorenzen E.D."/>
        </authorList>
    </citation>
    <scope>NUCLEOTIDE SEQUENCE [LARGE SCALE GENOMIC DNA]</scope>
</reference>
<accession>A0A4U1FMF6</accession>
<proteinExistence type="predicted"/>
<dbReference type="Proteomes" id="UP000308365">
    <property type="component" value="Unassembled WGS sequence"/>
</dbReference>
<feature type="region of interest" description="Disordered" evidence="1">
    <location>
        <begin position="142"/>
        <end position="280"/>
    </location>
</feature>